<keyword evidence="3" id="KW-1185">Reference proteome</keyword>
<name>A0AAV2G6R1_9ROSI</name>
<dbReference type="EMBL" id="OZ034821">
    <property type="protein sequence ID" value="CAL1406361.1"/>
    <property type="molecule type" value="Genomic_DNA"/>
</dbReference>
<organism evidence="2 3">
    <name type="scientific">Linum trigynum</name>
    <dbReference type="NCBI Taxonomy" id="586398"/>
    <lineage>
        <taxon>Eukaryota</taxon>
        <taxon>Viridiplantae</taxon>
        <taxon>Streptophyta</taxon>
        <taxon>Embryophyta</taxon>
        <taxon>Tracheophyta</taxon>
        <taxon>Spermatophyta</taxon>
        <taxon>Magnoliopsida</taxon>
        <taxon>eudicotyledons</taxon>
        <taxon>Gunneridae</taxon>
        <taxon>Pentapetalae</taxon>
        <taxon>rosids</taxon>
        <taxon>fabids</taxon>
        <taxon>Malpighiales</taxon>
        <taxon>Linaceae</taxon>
        <taxon>Linum</taxon>
    </lineage>
</organism>
<evidence type="ECO:0000256" key="1">
    <source>
        <dbReference type="SAM" id="MobiDB-lite"/>
    </source>
</evidence>
<evidence type="ECO:0000313" key="3">
    <source>
        <dbReference type="Proteomes" id="UP001497516"/>
    </source>
</evidence>
<gene>
    <name evidence="2" type="ORF">LTRI10_LOCUS46094</name>
</gene>
<feature type="compositionally biased region" description="Basic residues" evidence="1">
    <location>
        <begin position="34"/>
        <end position="44"/>
    </location>
</feature>
<dbReference type="Proteomes" id="UP001497516">
    <property type="component" value="Chromosome 8"/>
</dbReference>
<sequence>MLKRRISPYYERRVLKQLEGNSTGQNKAAPLRAARSRRLVKSNRKAASSQLRAFIRPSGICSSESKASIGPTISPKGDLPEETGIPPYYESSYLDQAACDLMD</sequence>
<evidence type="ECO:0000313" key="2">
    <source>
        <dbReference type="EMBL" id="CAL1406361.1"/>
    </source>
</evidence>
<dbReference type="AlphaFoldDB" id="A0AAV2G6R1"/>
<reference evidence="2 3" key="1">
    <citation type="submission" date="2024-04" db="EMBL/GenBank/DDBJ databases">
        <authorList>
            <person name="Fracassetti M."/>
        </authorList>
    </citation>
    <scope>NUCLEOTIDE SEQUENCE [LARGE SCALE GENOMIC DNA]</scope>
</reference>
<accession>A0AAV2G6R1</accession>
<proteinExistence type="predicted"/>
<feature type="region of interest" description="Disordered" evidence="1">
    <location>
        <begin position="17"/>
        <end position="45"/>
    </location>
</feature>
<feature type="region of interest" description="Disordered" evidence="1">
    <location>
        <begin position="63"/>
        <end position="88"/>
    </location>
</feature>
<protein>
    <submittedName>
        <fullName evidence="2">Uncharacterized protein</fullName>
    </submittedName>
</protein>